<gene>
    <name evidence="4" type="ORF">OKA104_LOCUS4932</name>
    <name evidence="3" type="ORF">VCS650_LOCUS9658</name>
</gene>
<dbReference type="Proteomes" id="UP000663881">
    <property type="component" value="Unassembled WGS sequence"/>
</dbReference>
<dbReference type="EMBL" id="CAJOAY010000166">
    <property type="protein sequence ID" value="CAF3567663.1"/>
    <property type="molecule type" value="Genomic_DNA"/>
</dbReference>
<dbReference type="Proteomes" id="UP000663891">
    <property type="component" value="Unassembled WGS sequence"/>
</dbReference>
<dbReference type="AlphaFoldDB" id="A0A814A5D6"/>
<feature type="transmembrane region" description="Helical" evidence="2">
    <location>
        <begin position="174"/>
        <end position="191"/>
    </location>
</feature>
<proteinExistence type="predicted"/>
<keyword evidence="2" id="KW-1133">Transmembrane helix</keyword>
<accession>A0A814A5D6</accession>
<keyword evidence="2" id="KW-0812">Transmembrane</keyword>
<evidence type="ECO:0000313" key="3">
    <source>
        <dbReference type="EMBL" id="CAF0907573.1"/>
    </source>
</evidence>
<comment type="caution">
    <text evidence="3">The sequence shown here is derived from an EMBL/GenBank/DDBJ whole genome shotgun (WGS) entry which is preliminary data.</text>
</comment>
<evidence type="ECO:0000256" key="2">
    <source>
        <dbReference type="SAM" id="Phobius"/>
    </source>
</evidence>
<feature type="coiled-coil region" evidence="1">
    <location>
        <begin position="120"/>
        <end position="147"/>
    </location>
</feature>
<protein>
    <submittedName>
        <fullName evidence="3">Uncharacterized protein</fullName>
    </submittedName>
</protein>
<organism evidence="3 5">
    <name type="scientific">Adineta steineri</name>
    <dbReference type="NCBI Taxonomy" id="433720"/>
    <lineage>
        <taxon>Eukaryota</taxon>
        <taxon>Metazoa</taxon>
        <taxon>Spiralia</taxon>
        <taxon>Gnathifera</taxon>
        <taxon>Rotifera</taxon>
        <taxon>Eurotatoria</taxon>
        <taxon>Bdelloidea</taxon>
        <taxon>Adinetida</taxon>
        <taxon>Adinetidae</taxon>
        <taxon>Adineta</taxon>
    </lineage>
</organism>
<keyword evidence="2" id="KW-0472">Membrane</keyword>
<evidence type="ECO:0000313" key="5">
    <source>
        <dbReference type="Proteomes" id="UP000663891"/>
    </source>
</evidence>
<keyword evidence="1" id="KW-0175">Coiled coil</keyword>
<sequence>MNNKNEVSILLEILDLEYLKPILIDRFQKINDLTLVNLNEIGIQNEDDLNKLRYILDQLQENKDSIEQYDPLLSMKDTDHIITRIENETNLISSSLNLLLNNNTNNINLFRDDATLDIDYSLYNCKIDQIETDVQQLQNNTDLLIEQIQLQFPHLQKSLNGHKTKNTNQFSKKTCVIVTLSVLCIGLMFYIKQK</sequence>
<reference evidence="3" key="1">
    <citation type="submission" date="2021-02" db="EMBL/GenBank/DDBJ databases">
        <authorList>
            <person name="Nowell W R."/>
        </authorList>
    </citation>
    <scope>NUCLEOTIDE SEQUENCE</scope>
</reference>
<dbReference type="OrthoDB" id="10049288at2759"/>
<name>A0A814A5D6_9BILA</name>
<evidence type="ECO:0000256" key="1">
    <source>
        <dbReference type="SAM" id="Coils"/>
    </source>
</evidence>
<dbReference type="EMBL" id="CAJNON010000067">
    <property type="protein sequence ID" value="CAF0907573.1"/>
    <property type="molecule type" value="Genomic_DNA"/>
</dbReference>
<evidence type="ECO:0000313" key="4">
    <source>
        <dbReference type="EMBL" id="CAF3567663.1"/>
    </source>
</evidence>